<comment type="caution">
    <text evidence="1">The sequence shown here is derived from an EMBL/GenBank/DDBJ whole genome shotgun (WGS) entry which is preliminary data.</text>
</comment>
<accession>A0A1W9YQ62</accession>
<dbReference type="EMBL" id="MVHJ01000033">
    <property type="protein sequence ID" value="ORA02127.1"/>
    <property type="molecule type" value="Genomic_DNA"/>
</dbReference>
<proteinExistence type="predicted"/>
<evidence type="ECO:0000313" key="1">
    <source>
        <dbReference type="EMBL" id="ORA02127.1"/>
    </source>
</evidence>
<name>A0A1W9YQ62_MYCBA</name>
<dbReference type="Proteomes" id="UP000192366">
    <property type="component" value="Unassembled WGS sequence"/>
</dbReference>
<dbReference type="AlphaFoldDB" id="A0A1W9YQ62"/>
<evidence type="ECO:0000313" key="2">
    <source>
        <dbReference type="Proteomes" id="UP000192366"/>
    </source>
</evidence>
<sequence>MRLVKQAEMLTLPPGTLFAELQQQWCFQDLAIKGETIIRDRKPSGFWEHSIAWPESDDETGTPFDRLDIMWNDPTASYPIETAPTRHDCREPETRYLVLEAADIDYLISVIRPGEQQ</sequence>
<reference evidence="1 2" key="1">
    <citation type="submission" date="2017-02" db="EMBL/GenBank/DDBJ databases">
        <title>The new phylogeny of genus Mycobacterium.</title>
        <authorList>
            <person name="Tortoli E."/>
            <person name="Trovato A."/>
            <person name="Cirillo D.M."/>
        </authorList>
    </citation>
    <scope>NUCLEOTIDE SEQUENCE [LARGE SCALE GENOMIC DNA]</scope>
    <source>
        <strain evidence="1 2">DSM 45578</strain>
    </source>
</reference>
<keyword evidence="2" id="KW-1185">Reference proteome</keyword>
<organism evidence="1 2">
    <name type="scientific">Mycolicibacterium bacteremicum</name>
    <name type="common">Mycobacterium bacteremicum</name>
    <dbReference type="NCBI Taxonomy" id="564198"/>
    <lineage>
        <taxon>Bacteria</taxon>
        <taxon>Bacillati</taxon>
        <taxon>Actinomycetota</taxon>
        <taxon>Actinomycetes</taxon>
        <taxon>Mycobacteriales</taxon>
        <taxon>Mycobacteriaceae</taxon>
        <taxon>Mycolicibacterium</taxon>
    </lineage>
</organism>
<protein>
    <submittedName>
        <fullName evidence="1">Uncharacterized protein</fullName>
    </submittedName>
</protein>
<gene>
    <name evidence="1" type="ORF">BST17_24770</name>
</gene>